<feature type="domain" description="Reverse transcriptase" evidence="2">
    <location>
        <begin position="1101"/>
        <end position="1377"/>
    </location>
</feature>
<dbReference type="InterPro" id="IPR026960">
    <property type="entry name" value="RVT-Znf"/>
</dbReference>
<gene>
    <name evidence="3" type="ORF">QYE76_058084</name>
</gene>
<dbReference type="CDD" id="cd01650">
    <property type="entry name" value="RT_nLTR_like"/>
    <property type="match status" value="1"/>
</dbReference>
<name>A0AAD8WS44_LOLMU</name>
<dbReference type="PANTHER" id="PTHR33116:SF87">
    <property type="entry name" value="OS01G0158850 PROTEIN"/>
    <property type="match status" value="1"/>
</dbReference>
<evidence type="ECO:0000256" key="1">
    <source>
        <dbReference type="SAM" id="MobiDB-lite"/>
    </source>
</evidence>
<evidence type="ECO:0000313" key="3">
    <source>
        <dbReference type="EMBL" id="KAK1669925.1"/>
    </source>
</evidence>
<dbReference type="Gene3D" id="3.60.10.10">
    <property type="entry name" value="Endonuclease/exonuclease/phosphatase"/>
    <property type="match status" value="1"/>
</dbReference>
<dbReference type="InterPro" id="IPR000477">
    <property type="entry name" value="RT_dom"/>
</dbReference>
<dbReference type="EMBL" id="JAUUTY010000003">
    <property type="protein sequence ID" value="KAK1669925.1"/>
    <property type="molecule type" value="Genomic_DNA"/>
</dbReference>
<proteinExistence type="predicted"/>
<dbReference type="SUPFAM" id="SSF56672">
    <property type="entry name" value="DNA/RNA polymerases"/>
    <property type="match status" value="1"/>
</dbReference>
<dbReference type="SUPFAM" id="SSF56219">
    <property type="entry name" value="DNase I-like"/>
    <property type="match status" value="1"/>
</dbReference>
<dbReference type="InterPro" id="IPR036691">
    <property type="entry name" value="Endo/exonu/phosph_ase_sf"/>
</dbReference>
<accession>A0AAD8WS44</accession>
<dbReference type="Pfam" id="PF13966">
    <property type="entry name" value="zf-RVT"/>
    <property type="match status" value="1"/>
</dbReference>
<dbReference type="Proteomes" id="UP001231189">
    <property type="component" value="Unassembled WGS sequence"/>
</dbReference>
<dbReference type="Pfam" id="PF00078">
    <property type="entry name" value="RVT_1"/>
    <property type="match status" value="1"/>
</dbReference>
<dbReference type="PROSITE" id="PS50878">
    <property type="entry name" value="RT_POL"/>
    <property type="match status" value="1"/>
</dbReference>
<sequence length="1816" mass="198433">MDAAGGSEDGRQGPVPLFCCMCFRNDHSWASCRLVVPAALAQAVVLDAVEADAEDAAVGVVDAPPPVDADEEEEEDPEELVFEDDIDGEAAVLPAATSNAASLAGSAEAASDEEAGFIPISDAADFLSVPASDSEPLDGEDLAAPVRPDSVAVYMPFANLRLFDNLAYAFVNPPMENPDSFILQAADLGCVPDRVSLFPSSEGARLAVFSSPPDRENAVDNGPFLGIEASVFFRRHDETDNRFLFEHESMAALSMNRYPMEHWRRNHISHSSGPYANPHAIDPICLAGVDFEAVLVTVKAESISDIPLTLAVKNHCSTGSFTDITIVGFEDLAPGSDGSSGPDLHPIPEALSSDEEDDEFVQLEGGNGYAESIEILGIPPPLVPHGQPSSAAPAAPVVARALANAPPLPIVSGSPILSKPARVEVKLWLGFFDVLVVGRDGAELSFRLPLRRASSNPGCKGLLVANFAAASAGLVNSIALVGPLRRPTLSVKVLARADAPASSMEVPLATAEALVLGAHPELAALEACQASVLGATPELAQLEACQAPDPAPASPGIQNAASPTISSLALEQSPVRATRWAVPPVSAARLARRCSRLAGDKAYISIVDKAVQRKKALNEGSSAPAPLPRRGELFADDLLAIAVQDGAPLASEDVLALANACDLPSSSLGLGLGTPSLANSPCGILTAWDDRVLDLTHHSIDDFSVTTTFSHRSDDLLFTIVNVYGPCTHSLKTSFLSSLEQIFPSLAGPVAFLGDFNLVRSPRDKSNGSINATEAASFNDFINTLGLLEIPLLDRQFTWSNQQNPPILARLDRVLVNPECSFALPDSTLTSSPRPTSDHVPIHLEASSKAPRSTVFRLENSWLSHSHFPHLVTANWDSVGPRHSHLPPVGRLCLRLKRIRAAARAWARERRMPSIYLLNCHTVISFLDRLEEHRNLSQLEHDLRSLAKTHLSQKNFERATYWRQRAKIKNCILGDENSRYFHLCASGRLQKNQIKNLEADDGNLTFSHSAKASILHTFFKSLLGTPLPASSNLNLPHLVQSTSLTPSQAASLIRPFTLEEIRDSLFSMNDNSSPGPDGFGPAFFKKNWDLVKHDLLAALAGFHSLTIDLRPINKSHIVLLPKKAGANKPENFRPISLQNCCLKVHSKCLTLRLKGLIPYLVHPDQTGFISGRSIAENFVYAADIVQSCHRRSAPTAVFKLDFRKAFDSISWDALDRIMRAKGLPDLWCSWVSLLNHTSQTTVLLNGIPGRWMQCRRGLRQGDPLSPFMFNIVADVLQQMLRLASLSGLLLHPLVDDLPCPVLQYADDTLIIIRAIPEHVANLKKILDDFSTATGLAINFHKSTFVPIKIDAPVATSMAAAFGCEVSSFPQTYLGLPLSPYKMRFGDFATIMTKSDMRLSGWRGRCLPIGFRLILVNSVLTSMLSHAMTAGLLPVGVIEAIDKRRRAFLWTGEETCHGGQCKVAWDDVCTPKALGGLGVISLPAQNSALMSKFLTKLHSDTSAPWASWLRRMYGWNNSRDLGDRHHLDTPICHMEGHCGRALLLPSDLQSFSWEWFLHGLLARCWHGTQTLKERFPDLFSHSTRPNINVQTTLSVGLRGSLGPRLTAAAEDDLRALTIELNLVELRLDVPDLRDTRLTNKKLSNKCFYVNSFRHLQIDDVAPTVWRSAAPLKCKIFCWLARKKRLPTNERRFRHHLSTSATCLSCPLDEDTDHMLLFCPHATEVWGHFHHNFDPGAYTGFSDFCLQHNCTYEESTINTAIAWTIWKRRNALTFNGVSEDLALVSRRCIEDIRLWAYRCTTPSSTSFLNSWCNGYDPP</sequence>
<dbReference type="PANTHER" id="PTHR33116">
    <property type="entry name" value="REVERSE TRANSCRIPTASE ZINC-BINDING DOMAIN-CONTAINING PROTEIN-RELATED-RELATED"/>
    <property type="match status" value="1"/>
</dbReference>
<dbReference type="InterPro" id="IPR043502">
    <property type="entry name" value="DNA/RNA_pol_sf"/>
</dbReference>
<feature type="region of interest" description="Disordered" evidence="1">
    <location>
        <begin position="335"/>
        <end position="357"/>
    </location>
</feature>
<protein>
    <recommendedName>
        <fullName evidence="2">Reverse transcriptase domain-containing protein</fullName>
    </recommendedName>
</protein>
<reference evidence="3" key="1">
    <citation type="submission" date="2023-07" db="EMBL/GenBank/DDBJ databases">
        <title>A chromosome-level genome assembly of Lolium multiflorum.</title>
        <authorList>
            <person name="Chen Y."/>
            <person name="Copetti D."/>
            <person name="Kolliker R."/>
            <person name="Studer B."/>
        </authorList>
    </citation>
    <scope>NUCLEOTIDE SEQUENCE</scope>
    <source>
        <strain evidence="3">02402/16</strain>
        <tissue evidence="3">Leaf</tissue>
    </source>
</reference>
<keyword evidence="4" id="KW-1185">Reference proteome</keyword>
<evidence type="ECO:0000313" key="4">
    <source>
        <dbReference type="Proteomes" id="UP001231189"/>
    </source>
</evidence>
<comment type="caution">
    <text evidence="3">The sequence shown here is derived from an EMBL/GenBank/DDBJ whole genome shotgun (WGS) entry which is preliminary data.</text>
</comment>
<evidence type="ECO:0000259" key="2">
    <source>
        <dbReference type="PROSITE" id="PS50878"/>
    </source>
</evidence>
<organism evidence="3 4">
    <name type="scientific">Lolium multiflorum</name>
    <name type="common">Italian ryegrass</name>
    <name type="synonym">Lolium perenne subsp. multiflorum</name>
    <dbReference type="NCBI Taxonomy" id="4521"/>
    <lineage>
        <taxon>Eukaryota</taxon>
        <taxon>Viridiplantae</taxon>
        <taxon>Streptophyta</taxon>
        <taxon>Embryophyta</taxon>
        <taxon>Tracheophyta</taxon>
        <taxon>Spermatophyta</taxon>
        <taxon>Magnoliopsida</taxon>
        <taxon>Liliopsida</taxon>
        <taxon>Poales</taxon>
        <taxon>Poaceae</taxon>
        <taxon>BOP clade</taxon>
        <taxon>Pooideae</taxon>
        <taxon>Poodae</taxon>
        <taxon>Poeae</taxon>
        <taxon>Poeae Chloroplast Group 2 (Poeae type)</taxon>
        <taxon>Loliodinae</taxon>
        <taxon>Loliinae</taxon>
        <taxon>Lolium</taxon>
    </lineage>
</organism>